<keyword evidence="6 10" id="KW-0482">Metalloprotease</keyword>
<evidence type="ECO:0000256" key="8">
    <source>
        <dbReference type="ARBA" id="ARBA00023157"/>
    </source>
</evidence>
<dbReference type="Gene3D" id="3.40.390.10">
    <property type="entry name" value="Collagenase (Catalytic Domain)"/>
    <property type="match status" value="1"/>
</dbReference>
<evidence type="ECO:0000256" key="12">
    <source>
        <dbReference type="SAM" id="SignalP"/>
    </source>
</evidence>
<keyword evidence="8" id="KW-1015">Disulfide bond</keyword>
<evidence type="ECO:0000256" key="5">
    <source>
        <dbReference type="ARBA" id="ARBA00022833"/>
    </source>
</evidence>
<evidence type="ECO:0000256" key="3">
    <source>
        <dbReference type="ARBA" id="ARBA00022723"/>
    </source>
</evidence>
<dbReference type="SUPFAM" id="SSF55486">
    <property type="entry name" value="Metalloproteases ('zincins'), catalytic domain"/>
    <property type="match status" value="1"/>
</dbReference>
<evidence type="ECO:0000313" key="15">
    <source>
        <dbReference type="EMBL" id="CAP35171.2"/>
    </source>
</evidence>
<gene>
    <name evidence="17" type="primary">nas-10</name>
    <name evidence="15" type="synonym">Cbr-nas-10</name>
    <name evidence="17" type="ORF">CBG17542</name>
    <name evidence="15" type="ORF">CBG_17542</name>
</gene>
<dbReference type="CDD" id="cd04280">
    <property type="entry name" value="ZnMc_astacin_like"/>
    <property type="match status" value="1"/>
</dbReference>
<proteinExistence type="predicted"/>
<comment type="cofactor">
    <cofactor evidence="10">
        <name>Zn(2+)</name>
        <dbReference type="ChEBI" id="CHEBI:29105"/>
    </cofactor>
    <text evidence="10">Binds 1 zinc ion per subunit.</text>
</comment>
<name>A8XR74_CAEBR</name>
<evidence type="ECO:0000313" key="17">
    <source>
        <dbReference type="WormBase" id="CBG17542"/>
    </source>
</evidence>
<keyword evidence="4 10" id="KW-0378">Hydrolase</keyword>
<protein>
    <submittedName>
        <fullName evidence="15">Protein CBR-NAS-10</fullName>
    </submittedName>
</protein>
<dbReference type="GO" id="GO:0005615">
    <property type="term" value="C:extracellular space"/>
    <property type="evidence" value="ECO:0000318"/>
    <property type="project" value="GO_Central"/>
</dbReference>
<feature type="active site" evidence="10">
    <location>
        <position position="430"/>
    </location>
</feature>
<evidence type="ECO:0000256" key="1">
    <source>
        <dbReference type="ARBA" id="ARBA00002657"/>
    </source>
</evidence>
<evidence type="ECO:0000256" key="6">
    <source>
        <dbReference type="ARBA" id="ARBA00023049"/>
    </source>
</evidence>
<dbReference type="Pfam" id="PF01400">
    <property type="entry name" value="Astacin"/>
    <property type="match status" value="3"/>
</dbReference>
<dbReference type="InterPro" id="IPR024079">
    <property type="entry name" value="MetalloPept_cat_dom_sf"/>
</dbReference>
<evidence type="ECO:0000256" key="2">
    <source>
        <dbReference type="ARBA" id="ARBA00022670"/>
    </source>
</evidence>
<dbReference type="SMART" id="SM00235">
    <property type="entry name" value="ZnMc"/>
    <property type="match status" value="1"/>
</dbReference>
<dbReference type="InterPro" id="IPR001506">
    <property type="entry name" value="Peptidase_M12A"/>
</dbReference>
<dbReference type="InterPro" id="IPR017368">
    <property type="entry name" value="Peptidase_M12A_astacin-9/10/11"/>
</dbReference>
<dbReference type="FunFam" id="1.10.10.1870:FF:000001">
    <property type="entry name" value="Metalloendopeptidase"/>
    <property type="match status" value="1"/>
</dbReference>
<feature type="region of interest" description="Disordered" evidence="11">
    <location>
        <begin position="36"/>
        <end position="57"/>
    </location>
</feature>
<reference evidence="15 16" key="2">
    <citation type="journal article" date="2011" name="PLoS Genet.">
        <title>Caenorhabditis briggsae recombinant inbred line genotypes reveal inter-strain incompatibility and the evolution of recombination.</title>
        <authorList>
            <person name="Ross J.A."/>
            <person name="Koboldt D.C."/>
            <person name="Staisch J.E."/>
            <person name="Chamberlin H.M."/>
            <person name="Gupta B.P."/>
            <person name="Miller R.D."/>
            <person name="Baird S.E."/>
            <person name="Haag E.S."/>
        </authorList>
    </citation>
    <scope>NUCLEOTIDE SEQUENCE [LARGE SCALE GENOMIC DNA]</scope>
    <source>
        <strain evidence="15 16">AF16</strain>
    </source>
</reference>
<feature type="signal peptide" evidence="12">
    <location>
        <begin position="1"/>
        <end position="18"/>
    </location>
</feature>
<keyword evidence="3 10" id="KW-0479">Metal-binding</keyword>
<keyword evidence="7" id="KW-0865">Zymogen</keyword>
<dbReference type="GO" id="GO:0004222">
    <property type="term" value="F:metalloendopeptidase activity"/>
    <property type="evidence" value="ECO:0000318"/>
    <property type="project" value="GO_Central"/>
</dbReference>
<evidence type="ECO:0000256" key="7">
    <source>
        <dbReference type="ARBA" id="ARBA00023145"/>
    </source>
</evidence>
<dbReference type="MEROPS" id="M12.A35"/>
<dbReference type="HOGENOM" id="CLU_030134_0_0_1"/>
<feature type="binding site" evidence="10">
    <location>
        <position position="439"/>
    </location>
    <ligand>
        <name>Zn(2+)</name>
        <dbReference type="ChEBI" id="CHEBI:29105"/>
        <note>catalytic</note>
    </ligand>
</feature>
<evidence type="ECO:0000256" key="11">
    <source>
        <dbReference type="SAM" id="MobiDB-lite"/>
    </source>
</evidence>
<dbReference type="InterPro" id="IPR006026">
    <property type="entry name" value="Peptidase_Metallo"/>
</dbReference>
<reference evidence="15 16" key="1">
    <citation type="journal article" date="2003" name="PLoS Biol.">
        <title>The genome sequence of Caenorhabditis briggsae: a platform for comparative genomics.</title>
        <authorList>
            <person name="Stein L.D."/>
            <person name="Bao Z."/>
            <person name="Blasiar D."/>
            <person name="Blumenthal T."/>
            <person name="Brent M.R."/>
            <person name="Chen N."/>
            <person name="Chinwalla A."/>
            <person name="Clarke L."/>
            <person name="Clee C."/>
            <person name="Coghlan A."/>
            <person name="Coulson A."/>
            <person name="D'Eustachio P."/>
            <person name="Fitch D.H."/>
            <person name="Fulton L.A."/>
            <person name="Fulton R.E."/>
            <person name="Griffiths-Jones S."/>
            <person name="Harris T.W."/>
            <person name="Hillier L.W."/>
            <person name="Kamath R."/>
            <person name="Kuwabara P.E."/>
            <person name="Mardis E.R."/>
            <person name="Marra M.A."/>
            <person name="Miner T.L."/>
            <person name="Minx P."/>
            <person name="Mullikin J.C."/>
            <person name="Plumb R.W."/>
            <person name="Rogers J."/>
            <person name="Schein J.E."/>
            <person name="Sohrmann M."/>
            <person name="Spieth J."/>
            <person name="Stajich J.E."/>
            <person name="Wei C."/>
            <person name="Willey D."/>
            <person name="Wilson R.K."/>
            <person name="Durbin R."/>
            <person name="Waterston R.H."/>
        </authorList>
    </citation>
    <scope>NUCLEOTIDE SEQUENCE [LARGE SCALE GENOMIC DNA]</scope>
    <source>
        <strain evidence="15 16">AF16</strain>
    </source>
</reference>
<evidence type="ECO:0000256" key="10">
    <source>
        <dbReference type="PROSITE-ProRule" id="PRU01211"/>
    </source>
</evidence>
<organism evidence="15 16">
    <name type="scientific">Caenorhabditis briggsae</name>
    <dbReference type="NCBI Taxonomy" id="6238"/>
    <lineage>
        <taxon>Eukaryota</taxon>
        <taxon>Metazoa</taxon>
        <taxon>Ecdysozoa</taxon>
        <taxon>Nematoda</taxon>
        <taxon>Chromadorea</taxon>
        <taxon>Rhabditida</taxon>
        <taxon>Rhabditina</taxon>
        <taxon>Rhabditomorpha</taxon>
        <taxon>Rhabditoidea</taxon>
        <taxon>Rhabditidae</taxon>
        <taxon>Peloderinae</taxon>
        <taxon>Caenorhabditis</taxon>
    </lineage>
</organism>
<dbReference type="PROSITE" id="PS51670">
    <property type="entry name" value="SHKT"/>
    <property type="match status" value="1"/>
</dbReference>
<dbReference type="FunCoup" id="A8XR74">
    <property type="interactions" value="282"/>
</dbReference>
<comment type="function">
    <text evidence="1">Metalloprotease.</text>
</comment>
<keyword evidence="2 10" id="KW-0645">Protease</keyword>
<dbReference type="AlphaFoldDB" id="A8XR74"/>
<dbReference type="EMBL" id="HE600959">
    <property type="protein sequence ID" value="CAP35171.2"/>
    <property type="molecule type" value="Genomic_DNA"/>
</dbReference>
<dbReference type="PANTHER" id="PTHR10127:SF802">
    <property type="entry name" value="ZINC METALLOPROTEINASE NAS-10"/>
    <property type="match status" value="1"/>
</dbReference>
<accession>A8XR74</accession>
<dbReference type="eggNOG" id="KOG3714">
    <property type="taxonomic scope" value="Eukaryota"/>
</dbReference>
<dbReference type="PIRSF" id="PIRSF038055">
    <property type="entry name" value="Nas9/Nas10/Nas11"/>
    <property type="match status" value="1"/>
</dbReference>
<dbReference type="GO" id="GO:0008270">
    <property type="term" value="F:zinc ion binding"/>
    <property type="evidence" value="ECO:0007669"/>
    <property type="project" value="UniProtKB-UniRule"/>
</dbReference>
<keyword evidence="16" id="KW-1185">Reference proteome</keyword>
<keyword evidence="12" id="KW-0732">Signal</keyword>
<evidence type="ECO:0000313" key="16">
    <source>
        <dbReference type="Proteomes" id="UP000008549"/>
    </source>
</evidence>
<dbReference type="Gene3D" id="1.10.10.1940">
    <property type="match status" value="1"/>
</dbReference>
<keyword evidence="5 10" id="KW-0862">Zinc</keyword>
<dbReference type="OMA" id="RFPGHPK"/>
<dbReference type="InterPro" id="IPR003582">
    <property type="entry name" value="ShKT_dom"/>
</dbReference>
<feature type="domain" description="ShKT" evidence="13">
    <location>
        <begin position="563"/>
        <end position="599"/>
    </location>
</feature>
<dbReference type="WormBase" id="CBG17542">
    <property type="protein sequence ID" value="CBP49411"/>
    <property type="gene ID" value="WBGene00037140"/>
    <property type="gene designation" value="Cbr-nas-10"/>
</dbReference>
<evidence type="ECO:0000259" key="13">
    <source>
        <dbReference type="PROSITE" id="PS51670"/>
    </source>
</evidence>
<dbReference type="SMART" id="SM00254">
    <property type="entry name" value="ShKT"/>
    <property type="match status" value="1"/>
</dbReference>
<dbReference type="Pfam" id="PF01549">
    <property type="entry name" value="ShK"/>
    <property type="match status" value="1"/>
</dbReference>
<feature type="domain" description="Peptidase M12A" evidence="14">
    <location>
        <begin position="306"/>
        <end position="559"/>
    </location>
</feature>
<comment type="caution">
    <text evidence="9">Lacks conserved residue(s) required for the propagation of feature annotation.</text>
</comment>
<dbReference type="GO" id="GO:0006508">
    <property type="term" value="P:proteolysis"/>
    <property type="evidence" value="ECO:0007669"/>
    <property type="project" value="UniProtKB-KW"/>
</dbReference>
<dbReference type="InterPro" id="IPR034035">
    <property type="entry name" value="Astacin-like_dom"/>
</dbReference>
<dbReference type="InParanoid" id="A8XR74"/>
<feature type="binding site" evidence="10">
    <location>
        <position position="433"/>
    </location>
    <ligand>
        <name>Zn(2+)</name>
        <dbReference type="ChEBI" id="CHEBI:29105"/>
        <note>catalytic</note>
    </ligand>
</feature>
<feature type="chain" id="PRO_5002733749" evidence="12">
    <location>
        <begin position="19"/>
        <end position="599"/>
    </location>
</feature>
<feature type="binding site" evidence="10">
    <location>
        <position position="429"/>
    </location>
    <ligand>
        <name>Zn(2+)</name>
        <dbReference type="ChEBI" id="CHEBI:29105"/>
        <note>catalytic</note>
    </ligand>
</feature>
<evidence type="ECO:0000259" key="14">
    <source>
        <dbReference type="PROSITE" id="PS51864"/>
    </source>
</evidence>
<dbReference type="STRING" id="6238.A8XR74"/>
<dbReference type="Proteomes" id="UP000008549">
    <property type="component" value="Unassembled WGS sequence"/>
</dbReference>
<dbReference type="PANTHER" id="PTHR10127">
    <property type="entry name" value="DISCOIDIN, CUB, EGF, LAMININ , AND ZINC METALLOPROTEASE DOMAIN CONTAINING"/>
    <property type="match status" value="1"/>
</dbReference>
<sequence>MRFSIFISAIFLFGSSNGWPQFDFLNQMGLNFGGGQGGGFNNGPPPQNFQPGNRPGSPFGEIMGNINGMVSGLTNQIGQITKGLDVNNDLGKMAHGPPPPQNEWQQHARRFCRRFPGHPKCRGQLPQFNDIGSILNGILVDSGKWLPKVPFINIRDPLTGINTDLRSALNGIAVQFGQISQQFTNNIKDICSRVNCKAQLQKNLQMKQDILKSTVAFEKKVFGTDVADKMNMRFDRTLQLKQALLEKAQLKGVVAPEDNGVFDKDLLLTEAQANFMLNELGKGGEGAIPQPGSFKAKRASIFFEQNVVQKWPNTAPIPYTFDASLDNLDQNDVRGAISEIEQKTCIRFKYYATPPRGNHINYQKVNSPAFAKSLIRWYQTLFKKLKFCKPELLYQPSYICGLSYIGRVEPANPVYLSFQCGNGRGIAVHETMHALGVNHQHLRMDRDKYIKSCIFQTVVDCDHINRKQEQIKKLIIDWSNINPQQYDAFVAADSKLYTTYGVKYAYDSIMHYNAYTAAVNIAKPTMIPLVNQQANIGLLGQRAKMSAQDVEILNKMYCKSTGCDDKNVYCGAWALQDLCNNPNHNVWMRSNCRKSCNFC</sequence>
<evidence type="ECO:0000256" key="9">
    <source>
        <dbReference type="PROSITE-ProRule" id="PRU01005"/>
    </source>
</evidence>
<evidence type="ECO:0000256" key="4">
    <source>
        <dbReference type="ARBA" id="ARBA00022801"/>
    </source>
</evidence>
<dbReference type="FunFam" id="1.10.10.1940:FF:000004">
    <property type="entry name" value="Metalloendopeptidase"/>
    <property type="match status" value="1"/>
</dbReference>
<dbReference type="PROSITE" id="PS51864">
    <property type="entry name" value="ASTACIN"/>
    <property type="match status" value="1"/>
</dbReference>